<keyword evidence="3" id="KW-0812">Transmembrane</keyword>
<keyword evidence="1" id="KW-0175">Coiled coil</keyword>
<sequence>MSARTAITTIFVALVVGLGFFVYKAVSLSSDLNQANQAITHLSNTIREERARYDQTDQMLAATARDRQWIEQEADALAEQLAAARSDNDCLNTPIPQSAALRLFRFRDRASGSTGTSPENLDGSATVTRPRPTYGEYIAAAEQFFQECNADRVSVKEWGNAE</sequence>
<feature type="compositionally biased region" description="Polar residues" evidence="2">
    <location>
        <begin position="111"/>
        <end position="127"/>
    </location>
</feature>
<accession>A0A1H5Y9V2</accession>
<keyword evidence="3" id="KW-1133">Transmembrane helix</keyword>
<feature type="transmembrane region" description="Helical" evidence="3">
    <location>
        <begin position="6"/>
        <end position="26"/>
    </location>
</feature>
<feature type="region of interest" description="Disordered" evidence="2">
    <location>
        <begin position="110"/>
        <end position="129"/>
    </location>
</feature>
<protein>
    <submittedName>
        <fullName evidence="4">Uncharacterized protein</fullName>
    </submittedName>
</protein>
<evidence type="ECO:0000256" key="2">
    <source>
        <dbReference type="SAM" id="MobiDB-lite"/>
    </source>
</evidence>
<name>A0A1H5Y9V2_9GAMM</name>
<evidence type="ECO:0000313" key="4">
    <source>
        <dbReference type="EMBL" id="SEG20754.1"/>
    </source>
</evidence>
<organism evidence="4 5">
    <name type="scientific">Marinobacterium lutimaris</name>
    <dbReference type="NCBI Taxonomy" id="568106"/>
    <lineage>
        <taxon>Bacteria</taxon>
        <taxon>Pseudomonadati</taxon>
        <taxon>Pseudomonadota</taxon>
        <taxon>Gammaproteobacteria</taxon>
        <taxon>Oceanospirillales</taxon>
        <taxon>Oceanospirillaceae</taxon>
        <taxon>Marinobacterium</taxon>
    </lineage>
</organism>
<keyword evidence="3" id="KW-0472">Membrane</keyword>
<evidence type="ECO:0000256" key="3">
    <source>
        <dbReference type="SAM" id="Phobius"/>
    </source>
</evidence>
<dbReference type="OrthoDB" id="10019224at2"/>
<dbReference type="AlphaFoldDB" id="A0A1H5Y9V2"/>
<dbReference type="Proteomes" id="UP000236745">
    <property type="component" value="Unassembled WGS sequence"/>
</dbReference>
<keyword evidence="5" id="KW-1185">Reference proteome</keyword>
<proteinExistence type="predicted"/>
<evidence type="ECO:0000256" key="1">
    <source>
        <dbReference type="SAM" id="Coils"/>
    </source>
</evidence>
<feature type="coiled-coil region" evidence="1">
    <location>
        <begin position="32"/>
        <end position="87"/>
    </location>
</feature>
<gene>
    <name evidence="4" type="ORF">SAMN05444390_1011675</name>
</gene>
<dbReference type="RefSeq" id="WP_104002556.1">
    <property type="nucleotide sequence ID" value="NZ_FNVQ01000001.1"/>
</dbReference>
<evidence type="ECO:0000313" key="5">
    <source>
        <dbReference type="Proteomes" id="UP000236745"/>
    </source>
</evidence>
<reference evidence="4 5" key="1">
    <citation type="submission" date="2016-10" db="EMBL/GenBank/DDBJ databases">
        <authorList>
            <person name="de Groot N.N."/>
        </authorList>
    </citation>
    <scope>NUCLEOTIDE SEQUENCE [LARGE SCALE GENOMIC DNA]</scope>
    <source>
        <strain evidence="4 5">DSM 22012</strain>
    </source>
</reference>
<dbReference type="EMBL" id="FNVQ01000001">
    <property type="protein sequence ID" value="SEG20754.1"/>
    <property type="molecule type" value="Genomic_DNA"/>
</dbReference>